<proteinExistence type="predicted"/>
<sequence length="399" mass="46076">MNLSGVIMLSRICLLTNYNLYESKRHFTQKFAEALNRHHIETKIIDANEGPIGADIISAIQRFDPHLTCSFNSMMPLSQNRYLWDLLETPHLSILVDPAIYSVSLTSSPYSILSCVDRNDVSSMKEYNFDRIFFWPHAVEKELGSEPEQKKEFDVVFLGSCYDYESLRASWRQRNPDALNVVLDDAIDIVLSNNQISLADALVDAWNRSSYNPEGVDFTTLFYYLDMYTRGKDRVELIRSIKDVPVHIFGELSQDNAVGVLGWQQYLANQSNVTIHPSVPFSQSFDILRKSKISLNSMPFFRDGTHERVFTSLCCGAVPITSESTYLRETFKDGKELFYYQSKHWNEVNDKIHTILADEPKRQAICEQGRELVMRDHTWDKRAEQLKIAIEPFLEKLLK</sequence>
<protein>
    <recommendedName>
        <fullName evidence="1">Spore protein YkvP/CgeB glycosyl transferase-like domain-containing protein</fullName>
    </recommendedName>
</protein>
<dbReference type="PATRIC" id="fig|83552.4.peg.360"/>
<name>A0A0C1EBC5_9BACT</name>
<dbReference type="Gene3D" id="3.40.50.2000">
    <property type="entry name" value="Glycogen Phosphorylase B"/>
    <property type="match status" value="1"/>
</dbReference>
<evidence type="ECO:0000313" key="3">
    <source>
        <dbReference type="Proteomes" id="UP000031307"/>
    </source>
</evidence>
<dbReference type="EMBL" id="JSAM01000020">
    <property type="protein sequence ID" value="KIA78432.1"/>
    <property type="molecule type" value="Genomic_DNA"/>
</dbReference>
<evidence type="ECO:0000313" key="2">
    <source>
        <dbReference type="EMBL" id="KIA78432.1"/>
    </source>
</evidence>
<accession>A0A0C1EBC5</accession>
<dbReference type="AlphaFoldDB" id="A0A0C1EBC5"/>
<feature type="domain" description="Spore protein YkvP/CgeB glycosyl transferase-like" evidence="1">
    <location>
        <begin position="236"/>
        <end position="386"/>
    </location>
</feature>
<dbReference type="SUPFAM" id="SSF53756">
    <property type="entry name" value="UDP-Glycosyltransferase/glycogen phosphorylase"/>
    <property type="match status" value="1"/>
</dbReference>
<reference evidence="2 3" key="1">
    <citation type="journal article" date="2014" name="Mol. Biol. Evol.">
        <title>Massive expansion of Ubiquitination-related gene families within the Chlamydiae.</title>
        <authorList>
            <person name="Domman D."/>
            <person name="Collingro A."/>
            <person name="Lagkouvardos I."/>
            <person name="Gehre L."/>
            <person name="Weinmaier T."/>
            <person name="Rattei T."/>
            <person name="Subtil A."/>
            <person name="Horn M."/>
        </authorList>
    </citation>
    <scope>NUCLEOTIDE SEQUENCE [LARGE SCALE GENOMIC DNA]</scope>
    <source>
        <strain evidence="2 3">OEW1</strain>
    </source>
</reference>
<evidence type="ECO:0000259" key="1">
    <source>
        <dbReference type="Pfam" id="PF13524"/>
    </source>
</evidence>
<comment type="caution">
    <text evidence="2">The sequence shown here is derived from an EMBL/GenBank/DDBJ whole genome shotgun (WGS) entry which is preliminary data.</text>
</comment>
<organism evidence="2 3">
    <name type="scientific">Parachlamydia acanthamoebae</name>
    <dbReference type="NCBI Taxonomy" id="83552"/>
    <lineage>
        <taxon>Bacteria</taxon>
        <taxon>Pseudomonadati</taxon>
        <taxon>Chlamydiota</taxon>
        <taxon>Chlamydiia</taxon>
        <taxon>Parachlamydiales</taxon>
        <taxon>Parachlamydiaceae</taxon>
        <taxon>Parachlamydia</taxon>
    </lineage>
</organism>
<dbReference type="Pfam" id="PF13524">
    <property type="entry name" value="Glyco_trans_1_2"/>
    <property type="match status" value="1"/>
</dbReference>
<gene>
    <name evidence="2" type="ORF">DB43_DZ00190</name>
</gene>
<dbReference type="InterPro" id="IPR055259">
    <property type="entry name" value="YkvP/CgeB_Glyco_trans-like"/>
</dbReference>
<dbReference type="Proteomes" id="UP000031307">
    <property type="component" value="Unassembled WGS sequence"/>
</dbReference>